<dbReference type="PANTHER" id="PTHR34039:SF1">
    <property type="entry name" value="UPF0102 PROTEIN YRAN"/>
    <property type="match status" value="1"/>
</dbReference>
<dbReference type="InterPro" id="IPR003509">
    <property type="entry name" value="UPF0102_YraN-like"/>
</dbReference>
<dbReference type="AlphaFoldDB" id="A0A084JJC6"/>
<dbReference type="Proteomes" id="UP000028525">
    <property type="component" value="Unassembled WGS sequence"/>
</dbReference>
<evidence type="ECO:0000256" key="1">
    <source>
        <dbReference type="ARBA" id="ARBA00006738"/>
    </source>
</evidence>
<dbReference type="InterPro" id="IPR011856">
    <property type="entry name" value="tRNA_endonuc-like_dom_sf"/>
</dbReference>
<organism evidence="3 4">
    <name type="scientific">Lacrimispora celerecrescens</name>
    <dbReference type="NCBI Taxonomy" id="29354"/>
    <lineage>
        <taxon>Bacteria</taxon>
        <taxon>Bacillati</taxon>
        <taxon>Bacillota</taxon>
        <taxon>Clostridia</taxon>
        <taxon>Lachnospirales</taxon>
        <taxon>Lachnospiraceae</taxon>
        <taxon>Lacrimispora</taxon>
    </lineage>
</organism>
<dbReference type="Pfam" id="PF02021">
    <property type="entry name" value="UPF0102"/>
    <property type="match status" value="1"/>
</dbReference>
<evidence type="ECO:0000313" key="4">
    <source>
        <dbReference type="Proteomes" id="UP000028525"/>
    </source>
</evidence>
<reference evidence="3 4" key="1">
    <citation type="submission" date="2014-07" db="EMBL/GenBank/DDBJ databases">
        <title>Draft genome of Clostridium celerecrescens 152B isolated from sediments associated with methane hydrate from Krishna Godavari basin.</title>
        <authorList>
            <person name="Honkalas V.S."/>
            <person name="Dabir A.P."/>
            <person name="Arora P."/>
            <person name="Dhakephalkar P.K."/>
        </authorList>
    </citation>
    <scope>NUCLEOTIDE SEQUENCE [LARGE SCALE GENOMIC DNA]</scope>
    <source>
        <strain evidence="3 4">152B</strain>
    </source>
</reference>
<proteinExistence type="inferred from homology"/>
<evidence type="ECO:0000256" key="2">
    <source>
        <dbReference type="HAMAP-Rule" id="MF_00048"/>
    </source>
</evidence>
<dbReference type="NCBIfam" id="NF009150">
    <property type="entry name" value="PRK12497.1-3"/>
    <property type="match status" value="1"/>
</dbReference>
<dbReference type="NCBIfam" id="TIGR00252">
    <property type="entry name" value="YraN family protein"/>
    <property type="match status" value="1"/>
</dbReference>
<name>A0A084JJC6_9FIRM</name>
<comment type="caution">
    <text evidence="3">The sequence shown here is derived from an EMBL/GenBank/DDBJ whole genome shotgun (WGS) entry which is preliminary data.</text>
</comment>
<keyword evidence="4" id="KW-1185">Reference proteome</keyword>
<dbReference type="PANTHER" id="PTHR34039">
    <property type="entry name" value="UPF0102 PROTEIN YRAN"/>
    <property type="match status" value="1"/>
</dbReference>
<dbReference type="CDD" id="cd20736">
    <property type="entry name" value="PoNe_Nuclease"/>
    <property type="match status" value="1"/>
</dbReference>
<dbReference type="HAMAP" id="MF_00048">
    <property type="entry name" value="UPF0102"/>
    <property type="match status" value="1"/>
</dbReference>
<dbReference type="Gene3D" id="3.40.1350.10">
    <property type="match status" value="1"/>
</dbReference>
<accession>A0A084JJC6</accession>
<protein>
    <recommendedName>
        <fullName evidence="2">UPF0102 protein IO98_16550</fullName>
    </recommendedName>
</protein>
<dbReference type="InterPro" id="IPR011335">
    <property type="entry name" value="Restrct_endonuc-II-like"/>
</dbReference>
<evidence type="ECO:0000313" key="3">
    <source>
        <dbReference type="EMBL" id="KEZ89060.1"/>
    </source>
</evidence>
<dbReference type="EMBL" id="JPME01000020">
    <property type="protein sequence ID" value="KEZ89060.1"/>
    <property type="molecule type" value="Genomic_DNA"/>
</dbReference>
<comment type="similarity">
    <text evidence="1 2">Belongs to the UPF0102 family.</text>
</comment>
<dbReference type="OrthoDB" id="9802516at2"/>
<dbReference type="RefSeq" id="WP_051835247.1">
    <property type="nucleotide sequence ID" value="NZ_JPME01000020.1"/>
</dbReference>
<sequence length="114" mass="13279">MRNNREIGSEFEDTAAAYLESKGYVILERNFGDRKGEIDIIAKDGRELVFIEVKYRRNLEKGDPAEAVHFSKQKKIRDAARRYLYRCHLGEDIPCRFDVVAILGQEIRLIKDAF</sequence>
<dbReference type="STRING" id="29354.IO98_16550"/>
<dbReference type="GO" id="GO:0003676">
    <property type="term" value="F:nucleic acid binding"/>
    <property type="evidence" value="ECO:0007669"/>
    <property type="project" value="InterPro"/>
</dbReference>
<dbReference type="SUPFAM" id="SSF52980">
    <property type="entry name" value="Restriction endonuclease-like"/>
    <property type="match status" value="1"/>
</dbReference>
<gene>
    <name evidence="3" type="ORF">IO98_16550</name>
</gene>